<sequence>MALGTVQEYVRQARVLLQDTVEDYRYPTVDLVDALNRGFLEIRRLRPELVRSYFKTGLPDFSATALTATVPMDEQYRVALLYYICGQAQLRDDENTQDARAAQFMQKFLAQMLTITS</sequence>
<accession>A0A6J5KWB1</accession>
<protein>
    <submittedName>
        <fullName evidence="1">Uncharacterized protein</fullName>
    </submittedName>
</protein>
<name>A0A6J5KWB1_9CAUD</name>
<gene>
    <name evidence="1" type="ORF">UFOVP55_71</name>
</gene>
<evidence type="ECO:0000313" key="1">
    <source>
        <dbReference type="EMBL" id="CAB4125173.1"/>
    </source>
</evidence>
<proteinExistence type="predicted"/>
<organism evidence="1">
    <name type="scientific">uncultured Caudovirales phage</name>
    <dbReference type="NCBI Taxonomy" id="2100421"/>
    <lineage>
        <taxon>Viruses</taxon>
        <taxon>Duplodnaviria</taxon>
        <taxon>Heunggongvirae</taxon>
        <taxon>Uroviricota</taxon>
        <taxon>Caudoviricetes</taxon>
        <taxon>Peduoviridae</taxon>
        <taxon>Maltschvirus</taxon>
        <taxon>Maltschvirus maltsch</taxon>
    </lineage>
</organism>
<dbReference type="EMBL" id="LR796185">
    <property type="protein sequence ID" value="CAB4125173.1"/>
    <property type="molecule type" value="Genomic_DNA"/>
</dbReference>
<reference evidence="1" key="1">
    <citation type="submission" date="2020-04" db="EMBL/GenBank/DDBJ databases">
        <authorList>
            <person name="Chiriac C."/>
            <person name="Salcher M."/>
            <person name="Ghai R."/>
            <person name="Kavagutti S V."/>
        </authorList>
    </citation>
    <scope>NUCLEOTIDE SEQUENCE</scope>
</reference>